<keyword evidence="1" id="KW-1133">Transmembrane helix</keyword>
<dbReference type="AlphaFoldDB" id="A0A6V7WTH3"/>
<protein>
    <submittedName>
        <fullName evidence="2">Uncharacterized protein</fullName>
    </submittedName>
</protein>
<comment type="caution">
    <text evidence="2">The sequence shown here is derived from an EMBL/GenBank/DDBJ whole genome shotgun (WGS) entry which is preliminary data.</text>
</comment>
<keyword evidence="1" id="KW-0812">Transmembrane</keyword>
<organism evidence="2 3">
    <name type="scientific">Meloidogyne enterolobii</name>
    <name type="common">Root-knot nematode worm</name>
    <name type="synonym">Meloidogyne mayaguensis</name>
    <dbReference type="NCBI Taxonomy" id="390850"/>
    <lineage>
        <taxon>Eukaryota</taxon>
        <taxon>Metazoa</taxon>
        <taxon>Ecdysozoa</taxon>
        <taxon>Nematoda</taxon>
        <taxon>Chromadorea</taxon>
        <taxon>Rhabditida</taxon>
        <taxon>Tylenchina</taxon>
        <taxon>Tylenchomorpha</taxon>
        <taxon>Tylenchoidea</taxon>
        <taxon>Meloidogynidae</taxon>
        <taxon>Meloidogyninae</taxon>
        <taxon>Meloidogyne</taxon>
    </lineage>
</organism>
<proteinExistence type="predicted"/>
<dbReference type="OrthoDB" id="5895165at2759"/>
<dbReference type="Proteomes" id="UP000580250">
    <property type="component" value="Unassembled WGS sequence"/>
</dbReference>
<dbReference type="EMBL" id="CAJEWN010000801">
    <property type="protein sequence ID" value="CAD2190344.1"/>
    <property type="molecule type" value="Genomic_DNA"/>
</dbReference>
<reference evidence="2 3" key="1">
    <citation type="submission" date="2020-08" db="EMBL/GenBank/DDBJ databases">
        <authorList>
            <person name="Koutsovoulos G."/>
            <person name="Danchin GJ E."/>
        </authorList>
    </citation>
    <scope>NUCLEOTIDE SEQUENCE [LARGE SCALE GENOMIC DNA]</scope>
</reference>
<accession>A0A6V7WTH3</accession>
<keyword evidence="1" id="KW-0472">Membrane</keyword>
<sequence length="129" mass="15229">MESLKLILILLVIVVILALYTMNTAIWPYSSGFQEKINDKPPCQLLSEKYQFIGRAFRHEIMEFFLFVNNTYSLNVTKHRNIYKMIIKRLKDITSGFSNPEVSEFARMPDLERNISMRGENVLKEYRCL</sequence>
<gene>
    <name evidence="2" type="ORF">MENT_LOCUS43129</name>
</gene>
<evidence type="ECO:0000313" key="3">
    <source>
        <dbReference type="Proteomes" id="UP000580250"/>
    </source>
</evidence>
<evidence type="ECO:0000313" key="2">
    <source>
        <dbReference type="EMBL" id="CAD2190344.1"/>
    </source>
</evidence>
<name>A0A6V7WTH3_MELEN</name>
<feature type="transmembrane region" description="Helical" evidence="1">
    <location>
        <begin position="6"/>
        <end position="27"/>
    </location>
</feature>
<evidence type="ECO:0000256" key="1">
    <source>
        <dbReference type="SAM" id="Phobius"/>
    </source>
</evidence>